<dbReference type="Gene3D" id="3.40.30.10">
    <property type="entry name" value="Glutaredoxin"/>
    <property type="match status" value="1"/>
</dbReference>
<dbReference type="AlphaFoldDB" id="A0A537J215"/>
<dbReference type="Pfam" id="PF14595">
    <property type="entry name" value="Thioredoxin_9"/>
    <property type="match status" value="1"/>
</dbReference>
<dbReference type="EMBL" id="VBAO01000448">
    <property type="protein sequence ID" value="TMI77588.1"/>
    <property type="molecule type" value="Genomic_DNA"/>
</dbReference>
<accession>A0A537J215</accession>
<evidence type="ECO:0000313" key="2">
    <source>
        <dbReference type="Proteomes" id="UP000320048"/>
    </source>
</evidence>
<dbReference type="Proteomes" id="UP000320048">
    <property type="component" value="Unassembled WGS sequence"/>
</dbReference>
<evidence type="ECO:0000313" key="1">
    <source>
        <dbReference type="EMBL" id="TMI77588.1"/>
    </source>
</evidence>
<sequence length="186" mass="20797">MEWGSVFAQGLDYREFLAAHATPDQRNRWQAVYDKVAFSPEQRELLAGFVREMRVLCIAGAWCGDCVNQCPIMARIGEQNPKIAVRFVDRDVHAAAQDAALMNLGRRVPAVVFLSEDDAECGRYGDRTLATYRQMAADRLGPACPTGIVPPGAALMEAVTSEWVGQFERIQLMLRLSKRLREKHGD</sequence>
<dbReference type="SUPFAM" id="SSF52833">
    <property type="entry name" value="Thioredoxin-like"/>
    <property type="match status" value="1"/>
</dbReference>
<reference evidence="1 2" key="1">
    <citation type="journal article" date="2019" name="Nat. Microbiol.">
        <title>Mediterranean grassland soil C-N compound turnover is dependent on rainfall and depth, and is mediated by genomically divergent microorganisms.</title>
        <authorList>
            <person name="Diamond S."/>
            <person name="Andeer P.F."/>
            <person name="Li Z."/>
            <person name="Crits-Christoph A."/>
            <person name="Burstein D."/>
            <person name="Anantharaman K."/>
            <person name="Lane K.R."/>
            <person name="Thomas B.C."/>
            <person name="Pan C."/>
            <person name="Northen T.R."/>
            <person name="Banfield J.F."/>
        </authorList>
    </citation>
    <scope>NUCLEOTIDE SEQUENCE [LARGE SCALE GENOMIC DNA]</scope>
    <source>
        <strain evidence="1">NP_7</strain>
    </source>
</reference>
<dbReference type="InterPro" id="IPR036249">
    <property type="entry name" value="Thioredoxin-like_sf"/>
</dbReference>
<proteinExistence type="predicted"/>
<name>A0A537J215_9BACT</name>
<protein>
    <submittedName>
        <fullName evidence="1">Thiol reductase thioredoxin</fullName>
    </submittedName>
</protein>
<comment type="caution">
    <text evidence="1">The sequence shown here is derived from an EMBL/GenBank/DDBJ whole genome shotgun (WGS) entry which is preliminary data.</text>
</comment>
<gene>
    <name evidence="1" type="ORF">E6H04_13915</name>
</gene>
<organism evidence="1 2">
    <name type="scientific">Candidatus Segetimicrobium genomatis</name>
    <dbReference type="NCBI Taxonomy" id="2569760"/>
    <lineage>
        <taxon>Bacteria</taxon>
        <taxon>Bacillati</taxon>
        <taxon>Candidatus Sysuimicrobiota</taxon>
        <taxon>Candidatus Sysuimicrobiia</taxon>
        <taxon>Candidatus Sysuimicrobiales</taxon>
        <taxon>Candidatus Segetimicrobiaceae</taxon>
        <taxon>Candidatus Segetimicrobium</taxon>
    </lineage>
</organism>